<dbReference type="AlphaFoldDB" id="A0A1I7WAA2"/>
<evidence type="ECO:0000256" key="1">
    <source>
        <dbReference type="SAM" id="Phobius"/>
    </source>
</evidence>
<accession>A0A1I7WAA2</accession>
<proteinExistence type="predicted"/>
<keyword evidence="1" id="KW-1133">Transmembrane helix</keyword>
<keyword evidence="1" id="KW-0472">Membrane</keyword>
<organism evidence="2 3">
    <name type="scientific">Heterorhabditis bacteriophora</name>
    <name type="common">Entomopathogenic nematode worm</name>
    <dbReference type="NCBI Taxonomy" id="37862"/>
    <lineage>
        <taxon>Eukaryota</taxon>
        <taxon>Metazoa</taxon>
        <taxon>Ecdysozoa</taxon>
        <taxon>Nematoda</taxon>
        <taxon>Chromadorea</taxon>
        <taxon>Rhabditida</taxon>
        <taxon>Rhabditina</taxon>
        <taxon>Rhabditomorpha</taxon>
        <taxon>Strongyloidea</taxon>
        <taxon>Heterorhabditidae</taxon>
        <taxon>Heterorhabditis</taxon>
    </lineage>
</organism>
<feature type="transmembrane region" description="Helical" evidence="1">
    <location>
        <begin position="42"/>
        <end position="65"/>
    </location>
</feature>
<reference evidence="3" key="1">
    <citation type="submission" date="2016-11" db="UniProtKB">
        <authorList>
            <consortium name="WormBaseParasite"/>
        </authorList>
    </citation>
    <scope>IDENTIFICATION</scope>
</reference>
<keyword evidence="1" id="KW-0812">Transmembrane</keyword>
<dbReference type="Proteomes" id="UP000095283">
    <property type="component" value="Unplaced"/>
</dbReference>
<evidence type="ECO:0000313" key="3">
    <source>
        <dbReference type="WBParaSite" id="Hba_01606"/>
    </source>
</evidence>
<evidence type="ECO:0000313" key="2">
    <source>
        <dbReference type="Proteomes" id="UP000095283"/>
    </source>
</evidence>
<sequence length="68" mass="8075">MDIYIKTNIKELKNDFKFSASAAETIHMELIFLISRVLLTEVYIFLVIIYAYTCVLFLSYCLHYFTHV</sequence>
<name>A0A1I7WAA2_HETBA</name>
<dbReference type="WBParaSite" id="Hba_01606">
    <property type="protein sequence ID" value="Hba_01606"/>
    <property type="gene ID" value="Hba_01606"/>
</dbReference>
<protein>
    <submittedName>
        <fullName evidence="3">Uncharacterized protein</fullName>
    </submittedName>
</protein>
<keyword evidence="2" id="KW-1185">Reference proteome</keyword>